<dbReference type="PROSITE" id="PS50110">
    <property type="entry name" value="RESPONSE_REGULATORY"/>
    <property type="match status" value="1"/>
</dbReference>
<dbReference type="AlphaFoldDB" id="A0A4Z0C2Y8"/>
<feature type="domain" description="PAS" evidence="16">
    <location>
        <begin position="170"/>
        <end position="204"/>
    </location>
</feature>
<keyword evidence="10" id="KW-0902">Two-component regulatory system</keyword>
<keyword evidence="9" id="KW-0067">ATP-binding</keyword>
<dbReference type="SUPFAM" id="SSF52172">
    <property type="entry name" value="CheY-like"/>
    <property type="match status" value="1"/>
</dbReference>
<dbReference type="CDD" id="cd00075">
    <property type="entry name" value="HATPase"/>
    <property type="match status" value="1"/>
</dbReference>
<dbReference type="SMART" id="SM00388">
    <property type="entry name" value="HisKA"/>
    <property type="match status" value="1"/>
</dbReference>
<keyword evidence="6" id="KW-0808">Transferase</keyword>
<evidence type="ECO:0000259" key="14">
    <source>
        <dbReference type="PROSITE" id="PS50109"/>
    </source>
</evidence>
<name>A0A4Z0C2Y8_9BURK</name>
<evidence type="ECO:0000256" key="10">
    <source>
        <dbReference type="ARBA" id="ARBA00023012"/>
    </source>
</evidence>
<dbReference type="PANTHER" id="PTHR43047">
    <property type="entry name" value="TWO-COMPONENT HISTIDINE PROTEIN KINASE"/>
    <property type="match status" value="1"/>
</dbReference>
<dbReference type="OrthoDB" id="8552871at2"/>
<evidence type="ECO:0000256" key="5">
    <source>
        <dbReference type="ARBA" id="ARBA00022553"/>
    </source>
</evidence>
<dbReference type="SMART" id="SM00091">
    <property type="entry name" value="PAS"/>
    <property type="match status" value="2"/>
</dbReference>
<keyword evidence="18" id="KW-1185">Reference proteome</keyword>
<feature type="domain" description="Response regulatory" evidence="15">
    <location>
        <begin position="518"/>
        <end position="632"/>
    </location>
</feature>
<dbReference type="Pfam" id="PF13426">
    <property type="entry name" value="PAS_9"/>
    <property type="match status" value="1"/>
</dbReference>
<dbReference type="InterPro" id="IPR036097">
    <property type="entry name" value="HisK_dim/P_sf"/>
</dbReference>
<dbReference type="InterPro" id="IPR035965">
    <property type="entry name" value="PAS-like_dom_sf"/>
</dbReference>
<dbReference type="Pfam" id="PF00512">
    <property type="entry name" value="HisKA"/>
    <property type="match status" value="1"/>
</dbReference>
<dbReference type="SMART" id="SM00387">
    <property type="entry name" value="HATPase_c"/>
    <property type="match status" value="1"/>
</dbReference>
<dbReference type="CDD" id="cd00130">
    <property type="entry name" value="PAS"/>
    <property type="match status" value="1"/>
</dbReference>
<dbReference type="InterPro" id="IPR001789">
    <property type="entry name" value="Sig_transdc_resp-reg_receiver"/>
</dbReference>
<dbReference type="EMBL" id="SMLM01000001">
    <property type="protein sequence ID" value="TFZ05561.1"/>
    <property type="molecule type" value="Genomic_DNA"/>
</dbReference>
<evidence type="ECO:0000256" key="8">
    <source>
        <dbReference type="ARBA" id="ARBA00022777"/>
    </source>
</evidence>
<evidence type="ECO:0000256" key="4">
    <source>
        <dbReference type="ARBA" id="ARBA00022475"/>
    </source>
</evidence>
<gene>
    <name evidence="17" type="ORF">EZ313_02500</name>
</gene>
<evidence type="ECO:0000313" key="17">
    <source>
        <dbReference type="EMBL" id="TFZ05561.1"/>
    </source>
</evidence>
<proteinExistence type="predicted"/>
<keyword evidence="5 12" id="KW-0597">Phosphoprotein</keyword>
<dbReference type="InterPro" id="IPR011006">
    <property type="entry name" value="CheY-like_superfamily"/>
</dbReference>
<organism evidence="17 18">
    <name type="scientific">Ramlibacter henchirensis</name>
    <dbReference type="NCBI Taxonomy" id="204072"/>
    <lineage>
        <taxon>Bacteria</taxon>
        <taxon>Pseudomonadati</taxon>
        <taxon>Pseudomonadota</taxon>
        <taxon>Betaproteobacteria</taxon>
        <taxon>Burkholderiales</taxon>
        <taxon>Comamonadaceae</taxon>
        <taxon>Ramlibacter</taxon>
    </lineage>
</organism>
<dbReference type="FunFam" id="3.30.565.10:FF:000023">
    <property type="entry name" value="PAS domain-containing sensor histidine kinase"/>
    <property type="match status" value="1"/>
</dbReference>
<dbReference type="Gene3D" id="3.30.565.10">
    <property type="entry name" value="Histidine kinase-like ATPase, C-terminal domain"/>
    <property type="match status" value="1"/>
</dbReference>
<dbReference type="InterPro" id="IPR003594">
    <property type="entry name" value="HATPase_dom"/>
</dbReference>
<dbReference type="SUPFAM" id="SSF55874">
    <property type="entry name" value="ATPase domain of HSP90 chaperone/DNA topoisomerase II/histidine kinase"/>
    <property type="match status" value="1"/>
</dbReference>
<dbReference type="InterPro" id="IPR036890">
    <property type="entry name" value="HATPase_C_sf"/>
</dbReference>
<dbReference type="GO" id="GO:0009927">
    <property type="term" value="F:histidine phosphotransfer kinase activity"/>
    <property type="evidence" value="ECO:0007669"/>
    <property type="project" value="TreeGrafter"/>
</dbReference>
<evidence type="ECO:0000256" key="7">
    <source>
        <dbReference type="ARBA" id="ARBA00022741"/>
    </source>
</evidence>
<feature type="domain" description="Histidine kinase" evidence="14">
    <location>
        <begin position="280"/>
        <end position="498"/>
    </location>
</feature>
<dbReference type="NCBIfam" id="TIGR00229">
    <property type="entry name" value="sensory_box"/>
    <property type="match status" value="1"/>
</dbReference>
<dbReference type="PRINTS" id="PR00344">
    <property type="entry name" value="BCTRLSENSOR"/>
</dbReference>
<comment type="caution">
    <text evidence="17">The sequence shown here is derived from an EMBL/GenBank/DDBJ whole genome shotgun (WGS) entry which is preliminary data.</text>
</comment>
<keyword evidence="7" id="KW-0547">Nucleotide-binding</keyword>
<dbReference type="SUPFAM" id="SSF47384">
    <property type="entry name" value="Homodimeric domain of signal transducing histidine kinase"/>
    <property type="match status" value="1"/>
</dbReference>
<sequence>MASRPCPQSMQASSPSPLNRNEDGLPGALAEETYRAFFESTDEGACIVRMIFDEDGRAVDFLFLQTNASFEQHTGLKDVCGKRRSELPPGQSDRWMRALGNVATSGESVQVSDFSAALGRWFDLHAFRVGDPAQAVVAVRLRDITEQRQVQERLASLYGLDTVGVLFWGSGFALLETNDGFLKMSGYTREEAIGKTWQEFTPPEFHAASQVAVWEVSNLGEATPYEKEYIRKDGSRFWGLFAARKVGDEVVEFVLDVTQRRKAEAALRDADRRKDEFLATLAHELRNPLAPLRNGLQIMRLSSPAEAPVQRTVQMMERQLGHLVRLVDDLLDVARITSGKVRVERQVIALREVLARSIEATHAAMEAKQHRLQVDVPGEEVHVEGDLDRLAQVFSNLLSNAAKYTPAGGQIRLHLAPQPAEVVVSVTDNGIGIPAGQQERVFRLFTQVRDHQSHFEGGLGIGLSLVESLVHMHGGAVWVESPGSGQGSRFCVRLPRVDGARAGSGRHDAERPRRGPLRILVADDNLDAAESLAFLLQADGHEVVTAANGLEAVEHAIAKGPQLALLDLGMPVMDGLDAARRIRAAGARIRLVALTGWGQPADRERTREAGFDLHLVKPLTQQSLDQALSLVEANAAREESRRNS</sequence>
<reference evidence="17 18" key="1">
    <citation type="submission" date="2019-03" db="EMBL/GenBank/DDBJ databases">
        <title>Ramlibacter henchirensis DSM 14656, whole genome shotgun sequence.</title>
        <authorList>
            <person name="Zhang X."/>
            <person name="Feng G."/>
            <person name="Zhu H."/>
        </authorList>
    </citation>
    <scope>NUCLEOTIDE SEQUENCE [LARGE SCALE GENOMIC DNA]</scope>
    <source>
        <strain evidence="17 18">DSM 14656</strain>
    </source>
</reference>
<dbReference type="InterPro" id="IPR003661">
    <property type="entry name" value="HisK_dim/P_dom"/>
</dbReference>
<evidence type="ECO:0000256" key="2">
    <source>
        <dbReference type="ARBA" id="ARBA00004236"/>
    </source>
</evidence>
<dbReference type="PROSITE" id="PS50112">
    <property type="entry name" value="PAS"/>
    <property type="match status" value="1"/>
</dbReference>
<dbReference type="GO" id="GO:0005524">
    <property type="term" value="F:ATP binding"/>
    <property type="evidence" value="ECO:0007669"/>
    <property type="project" value="UniProtKB-KW"/>
</dbReference>
<evidence type="ECO:0000256" key="12">
    <source>
        <dbReference type="PROSITE-ProRule" id="PRU00169"/>
    </source>
</evidence>
<evidence type="ECO:0000256" key="9">
    <source>
        <dbReference type="ARBA" id="ARBA00022840"/>
    </source>
</evidence>
<dbReference type="PROSITE" id="PS50109">
    <property type="entry name" value="HIS_KIN"/>
    <property type="match status" value="1"/>
</dbReference>
<dbReference type="InterPro" id="IPR005467">
    <property type="entry name" value="His_kinase_dom"/>
</dbReference>
<keyword evidence="11" id="KW-0472">Membrane</keyword>
<dbReference type="Pfam" id="PF00072">
    <property type="entry name" value="Response_reg"/>
    <property type="match status" value="1"/>
</dbReference>
<evidence type="ECO:0000259" key="16">
    <source>
        <dbReference type="PROSITE" id="PS50112"/>
    </source>
</evidence>
<comment type="catalytic activity">
    <reaction evidence="1">
        <text>ATP + protein L-histidine = ADP + protein N-phospho-L-histidine.</text>
        <dbReference type="EC" id="2.7.13.3"/>
    </reaction>
</comment>
<dbReference type="SMART" id="SM00448">
    <property type="entry name" value="REC"/>
    <property type="match status" value="1"/>
</dbReference>
<evidence type="ECO:0000313" key="18">
    <source>
        <dbReference type="Proteomes" id="UP000298180"/>
    </source>
</evidence>
<dbReference type="Pfam" id="PF02518">
    <property type="entry name" value="HATPase_c"/>
    <property type="match status" value="1"/>
</dbReference>
<evidence type="ECO:0000256" key="1">
    <source>
        <dbReference type="ARBA" id="ARBA00000085"/>
    </source>
</evidence>
<evidence type="ECO:0000256" key="3">
    <source>
        <dbReference type="ARBA" id="ARBA00012438"/>
    </source>
</evidence>
<protein>
    <recommendedName>
        <fullName evidence="3">histidine kinase</fullName>
        <ecNumber evidence="3">2.7.13.3</ecNumber>
    </recommendedName>
</protein>
<dbReference type="Gene3D" id="1.10.287.130">
    <property type="match status" value="1"/>
</dbReference>
<dbReference type="Proteomes" id="UP000298180">
    <property type="component" value="Unassembled WGS sequence"/>
</dbReference>
<dbReference type="Gene3D" id="3.40.50.2300">
    <property type="match status" value="1"/>
</dbReference>
<dbReference type="EC" id="2.7.13.3" evidence="3"/>
<evidence type="ECO:0000259" key="15">
    <source>
        <dbReference type="PROSITE" id="PS50110"/>
    </source>
</evidence>
<dbReference type="Gene3D" id="3.30.450.20">
    <property type="entry name" value="PAS domain"/>
    <property type="match status" value="2"/>
</dbReference>
<dbReference type="PANTHER" id="PTHR43047:SF72">
    <property type="entry name" value="OSMOSENSING HISTIDINE PROTEIN KINASE SLN1"/>
    <property type="match status" value="1"/>
</dbReference>
<keyword evidence="8" id="KW-0418">Kinase</keyword>
<feature type="compositionally biased region" description="Polar residues" evidence="13">
    <location>
        <begin position="1"/>
        <end position="19"/>
    </location>
</feature>
<dbReference type="InterPro" id="IPR000014">
    <property type="entry name" value="PAS"/>
</dbReference>
<dbReference type="GO" id="GO:0005886">
    <property type="term" value="C:plasma membrane"/>
    <property type="evidence" value="ECO:0007669"/>
    <property type="project" value="UniProtKB-SubCell"/>
</dbReference>
<dbReference type="GO" id="GO:0000155">
    <property type="term" value="F:phosphorelay sensor kinase activity"/>
    <property type="evidence" value="ECO:0007669"/>
    <property type="project" value="InterPro"/>
</dbReference>
<comment type="subcellular location">
    <subcellularLocation>
        <location evidence="2">Cell membrane</location>
    </subcellularLocation>
</comment>
<keyword evidence="4" id="KW-1003">Cell membrane</keyword>
<evidence type="ECO:0000256" key="13">
    <source>
        <dbReference type="SAM" id="MobiDB-lite"/>
    </source>
</evidence>
<evidence type="ECO:0000256" key="11">
    <source>
        <dbReference type="ARBA" id="ARBA00023136"/>
    </source>
</evidence>
<feature type="region of interest" description="Disordered" evidence="13">
    <location>
        <begin position="1"/>
        <end position="25"/>
    </location>
</feature>
<dbReference type="InterPro" id="IPR004358">
    <property type="entry name" value="Sig_transdc_His_kin-like_C"/>
</dbReference>
<dbReference type="CDD" id="cd00082">
    <property type="entry name" value="HisKA"/>
    <property type="match status" value="1"/>
</dbReference>
<accession>A0A4Z0C2Y8</accession>
<evidence type="ECO:0000256" key="6">
    <source>
        <dbReference type="ARBA" id="ARBA00022679"/>
    </source>
</evidence>
<dbReference type="SUPFAM" id="SSF55785">
    <property type="entry name" value="PYP-like sensor domain (PAS domain)"/>
    <property type="match status" value="2"/>
</dbReference>
<feature type="modified residue" description="4-aspartylphosphate" evidence="12">
    <location>
        <position position="567"/>
    </location>
</feature>